<evidence type="ECO:0000313" key="2">
    <source>
        <dbReference type="Proteomes" id="UP000323521"/>
    </source>
</evidence>
<dbReference type="Proteomes" id="UP000323521">
    <property type="component" value="Chromosome"/>
</dbReference>
<evidence type="ECO:0000313" key="1">
    <source>
        <dbReference type="EMBL" id="ATW26665.1"/>
    </source>
</evidence>
<proteinExistence type="predicted"/>
<keyword evidence="2" id="KW-1185">Reference proteome</keyword>
<dbReference type="AlphaFoldDB" id="A0A3G1KWT3"/>
<sequence length="153" mass="17118">MEKKHINRLLAALVALSLLLFAVLAGWLIYDHTHAASFSGQPMQQASKYMLYVGTNDPATHTQPVPTEEMKAQVDTICEKHVEGFTVFRANGNWFDATGTQVREDTLVYCFYNATDDQIKAVMDEVLGTFHQSALVLEKTDADIIFYSGNARQ</sequence>
<dbReference type="RefSeq" id="WP_148135988.1">
    <property type="nucleotide sequence ID" value="NZ_CP017634.1"/>
</dbReference>
<dbReference type="InterPro" id="IPR021957">
    <property type="entry name" value="DUF3574"/>
</dbReference>
<organism evidence="1 2">
    <name type="scientific">Formimonas warabiya</name>
    <dbReference type="NCBI Taxonomy" id="1761012"/>
    <lineage>
        <taxon>Bacteria</taxon>
        <taxon>Bacillati</taxon>
        <taxon>Bacillota</taxon>
        <taxon>Clostridia</taxon>
        <taxon>Eubacteriales</taxon>
        <taxon>Peptococcaceae</taxon>
        <taxon>Candidatus Formimonas</taxon>
    </lineage>
</organism>
<accession>A0A3G1KWT3</accession>
<gene>
    <name evidence="1" type="ORF">DCMF_19595</name>
</gene>
<dbReference type="OrthoDB" id="3174877at2"/>
<reference evidence="1 2" key="1">
    <citation type="submission" date="2016-10" db="EMBL/GenBank/DDBJ databases">
        <title>Complete Genome Sequence of Peptococcaceae strain DCMF.</title>
        <authorList>
            <person name="Edwards R.J."/>
            <person name="Holland S.I."/>
            <person name="Deshpande N.P."/>
            <person name="Wong Y.K."/>
            <person name="Ertan H."/>
            <person name="Manefield M."/>
            <person name="Russell T.L."/>
            <person name="Lee M.J."/>
        </authorList>
    </citation>
    <scope>NUCLEOTIDE SEQUENCE [LARGE SCALE GENOMIC DNA]</scope>
    <source>
        <strain evidence="1 2">DCMF</strain>
    </source>
</reference>
<name>A0A3G1KWT3_FORW1</name>
<dbReference type="Pfam" id="PF12098">
    <property type="entry name" value="DUF3574"/>
    <property type="match status" value="1"/>
</dbReference>
<evidence type="ECO:0008006" key="3">
    <source>
        <dbReference type="Google" id="ProtNLM"/>
    </source>
</evidence>
<protein>
    <recommendedName>
        <fullName evidence="3">DUF3574 domain-containing protein</fullName>
    </recommendedName>
</protein>
<dbReference type="EMBL" id="CP017634">
    <property type="protein sequence ID" value="ATW26665.1"/>
    <property type="molecule type" value="Genomic_DNA"/>
</dbReference>
<dbReference type="KEGG" id="fwa:DCMF_19595"/>